<proteinExistence type="predicted"/>
<dbReference type="EnsemblPlants" id="KQK03958">
    <property type="protein sequence ID" value="KQK03958"/>
    <property type="gene ID" value="BRADI_2g10865v3"/>
</dbReference>
<gene>
    <name evidence="1" type="ORF">BRADI_2g10865v3</name>
</gene>
<reference evidence="1 2" key="1">
    <citation type="journal article" date="2010" name="Nature">
        <title>Genome sequencing and analysis of the model grass Brachypodium distachyon.</title>
        <authorList>
            <consortium name="International Brachypodium Initiative"/>
        </authorList>
    </citation>
    <scope>NUCLEOTIDE SEQUENCE [LARGE SCALE GENOMIC DNA]</scope>
    <source>
        <strain evidence="1 2">Bd21</strain>
    </source>
</reference>
<organism evidence="1">
    <name type="scientific">Brachypodium distachyon</name>
    <name type="common">Purple false brome</name>
    <name type="synonym">Trachynia distachya</name>
    <dbReference type="NCBI Taxonomy" id="15368"/>
    <lineage>
        <taxon>Eukaryota</taxon>
        <taxon>Viridiplantae</taxon>
        <taxon>Streptophyta</taxon>
        <taxon>Embryophyta</taxon>
        <taxon>Tracheophyta</taxon>
        <taxon>Spermatophyta</taxon>
        <taxon>Magnoliopsida</taxon>
        <taxon>Liliopsida</taxon>
        <taxon>Poales</taxon>
        <taxon>Poaceae</taxon>
        <taxon>BOP clade</taxon>
        <taxon>Pooideae</taxon>
        <taxon>Stipodae</taxon>
        <taxon>Brachypodieae</taxon>
        <taxon>Brachypodium</taxon>
    </lineage>
</organism>
<dbReference type="Gramene" id="KQK03958">
    <property type="protein sequence ID" value="KQK03958"/>
    <property type="gene ID" value="BRADI_2g10865v3"/>
</dbReference>
<dbReference type="EMBL" id="CM000881">
    <property type="protein sequence ID" value="KQK03958.1"/>
    <property type="molecule type" value="Genomic_DNA"/>
</dbReference>
<reference evidence="1" key="2">
    <citation type="submission" date="2017-06" db="EMBL/GenBank/DDBJ databases">
        <title>WGS assembly of Brachypodium distachyon.</title>
        <authorList>
            <consortium name="The International Brachypodium Initiative"/>
            <person name="Lucas S."/>
            <person name="Harmon-Smith M."/>
            <person name="Lail K."/>
            <person name="Tice H."/>
            <person name="Grimwood J."/>
            <person name="Bruce D."/>
            <person name="Barry K."/>
            <person name="Shu S."/>
            <person name="Lindquist E."/>
            <person name="Wang M."/>
            <person name="Pitluck S."/>
            <person name="Vogel J.P."/>
            <person name="Garvin D.F."/>
            <person name="Mockler T.C."/>
            <person name="Schmutz J."/>
            <person name="Rokhsar D."/>
            <person name="Bevan M.W."/>
        </authorList>
    </citation>
    <scope>NUCLEOTIDE SEQUENCE</scope>
    <source>
        <strain evidence="1">Bd21</strain>
    </source>
</reference>
<keyword evidence="3" id="KW-1185">Reference proteome</keyword>
<dbReference type="InParanoid" id="A0A0Q3MHP7"/>
<reference evidence="2" key="3">
    <citation type="submission" date="2018-08" db="UniProtKB">
        <authorList>
            <consortium name="EnsemblPlants"/>
        </authorList>
    </citation>
    <scope>IDENTIFICATION</scope>
    <source>
        <strain evidence="2">cv. Bd21</strain>
    </source>
</reference>
<sequence length="79" mass="8822">MELLDGVTRWLEFSLALLSMKTGLVSMMLSDLSVLLPTDFLSQVKACKWGALCTDNAEALTELLSCRRYQDLAQEALPR</sequence>
<evidence type="ECO:0000313" key="3">
    <source>
        <dbReference type="Proteomes" id="UP000008810"/>
    </source>
</evidence>
<evidence type="ECO:0000313" key="2">
    <source>
        <dbReference type="EnsemblPlants" id="KQK03958"/>
    </source>
</evidence>
<accession>A0A0Q3MHP7</accession>
<dbReference type="Proteomes" id="UP000008810">
    <property type="component" value="Chromosome 2"/>
</dbReference>
<name>A0A0Q3MHP7_BRADI</name>
<dbReference type="AlphaFoldDB" id="A0A0Q3MHP7"/>
<evidence type="ECO:0000313" key="1">
    <source>
        <dbReference type="EMBL" id="KQK03958.1"/>
    </source>
</evidence>
<protein>
    <submittedName>
        <fullName evidence="1 2">Uncharacterized protein</fullName>
    </submittedName>
</protein>